<name>A0A6J4HPI0_9PROT</name>
<dbReference type="AlphaFoldDB" id="A0A6J4HPI0"/>
<accession>A0A6J4HPI0</accession>
<evidence type="ECO:0000313" key="2">
    <source>
        <dbReference type="EMBL" id="CAA9229187.1"/>
    </source>
</evidence>
<reference evidence="2" key="1">
    <citation type="submission" date="2020-02" db="EMBL/GenBank/DDBJ databases">
        <authorList>
            <person name="Meier V. D."/>
        </authorList>
    </citation>
    <scope>NUCLEOTIDE SEQUENCE</scope>
    <source>
        <strain evidence="2">AVDCRST_MAG08</strain>
    </source>
</reference>
<evidence type="ECO:0000256" key="1">
    <source>
        <dbReference type="SAM" id="MobiDB-lite"/>
    </source>
</evidence>
<feature type="non-terminal residue" evidence="2">
    <location>
        <position position="136"/>
    </location>
</feature>
<feature type="region of interest" description="Disordered" evidence="1">
    <location>
        <begin position="39"/>
        <end position="136"/>
    </location>
</feature>
<protein>
    <submittedName>
        <fullName evidence="2">Uncharacterized protein</fullName>
    </submittedName>
</protein>
<proteinExistence type="predicted"/>
<gene>
    <name evidence="2" type="ORF">AVDCRST_MAG08-1005</name>
</gene>
<sequence>EFACVRIEASRSGCRRRALGRAGRRGRTCRTGARCRAGLRRAGSARHRRNLRLRRARDRSRHAADHRLGVDSPPACPPGQSAGGGHDRVSAARRGPNPFRRQARPVGAAAQAVWHRPTPDRARQRGSRARQPPARL</sequence>
<dbReference type="EMBL" id="CADCTG010000109">
    <property type="protein sequence ID" value="CAA9229187.1"/>
    <property type="molecule type" value="Genomic_DNA"/>
</dbReference>
<feature type="non-terminal residue" evidence="2">
    <location>
        <position position="1"/>
    </location>
</feature>
<organism evidence="2">
    <name type="scientific">uncultured Acetobacteraceae bacterium</name>
    <dbReference type="NCBI Taxonomy" id="169975"/>
    <lineage>
        <taxon>Bacteria</taxon>
        <taxon>Pseudomonadati</taxon>
        <taxon>Pseudomonadota</taxon>
        <taxon>Alphaproteobacteria</taxon>
        <taxon>Acetobacterales</taxon>
        <taxon>Acetobacteraceae</taxon>
        <taxon>environmental samples</taxon>
    </lineage>
</organism>
<feature type="compositionally biased region" description="Basic residues" evidence="1">
    <location>
        <begin position="39"/>
        <end position="60"/>
    </location>
</feature>